<comment type="caution">
    <text evidence="2">The sequence shown here is derived from an EMBL/GenBank/DDBJ whole genome shotgun (WGS) entry which is preliminary data.</text>
</comment>
<accession>A0A5B7EML2</accession>
<dbReference type="EMBL" id="VSRR010003099">
    <property type="protein sequence ID" value="MPC34655.1"/>
    <property type="molecule type" value="Genomic_DNA"/>
</dbReference>
<gene>
    <name evidence="2" type="ORF">E2C01_028051</name>
</gene>
<feature type="compositionally biased region" description="Polar residues" evidence="1">
    <location>
        <begin position="90"/>
        <end position="113"/>
    </location>
</feature>
<organism evidence="2 3">
    <name type="scientific">Portunus trituberculatus</name>
    <name type="common">Swimming crab</name>
    <name type="synonym">Neptunus trituberculatus</name>
    <dbReference type="NCBI Taxonomy" id="210409"/>
    <lineage>
        <taxon>Eukaryota</taxon>
        <taxon>Metazoa</taxon>
        <taxon>Ecdysozoa</taxon>
        <taxon>Arthropoda</taxon>
        <taxon>Crustacea</taxon>
        <taxon>Multicrustacea</taxon>
        <taxon>Malacostraca</taxon>
        <taxon>Eumalacostraca</taxon>
        <taxon>Eucarida</taxon>
        <taxon>Decapoda</taxon>
        <taxon>Pleocyemata</taxon>
        <taxon>Brachyura</taxon>
        <taxon>Eubrachyura</taxon>
        <taxon>Portunoidea</taxon>
        <taxon>Portunidae</taxon>
        <taxon>Portuninae</taxon>
        <taxon>Portunus</taxon>
    </lineage>
</organism>
<sequence>MNSFHVALWCRGREGCGGVLVMVPSWGGGGGMAGTHWSSLHPDPPPHLITSMHHATGPLTIDCGTSLLPGGHGSRGSDASRLPRTLPCFSPSSPQPGQQLTLSSAVTEGSGTG</sequence>
<evidence type="ECO:0000313" key="2">
    <source>
        <dbReference type="EMBL" id="MPC34655.1"/>
    </source>
</evidence>
<evidence type="ECO:0000256" key="1">
    <source>
        <dbReference type="SAM" id="MobiDB-lite"/>
    </source>
</evidence>
<evidence type="ECO:0000313" key="3">
    <source>
        <dbReference type="Proteomes" id="UP000324222"/>
    </source>
</evidence>
<keyword evidence="3" id="KW-1185">Reference proteome</keyword>
<proteinExistence type="predicted"/>
<protein>
    <submittedName>
        <fullName evidence="2">Uncharacterized protein</fullName>
    </submittedName>
</protein>
<name>A0A5B7EML2_PORTR</name>
<feature type="region of interest" description="Disordered" evidence="1">
    <location>
        <begin position="66"/>
        <end position="113"/>
    </location>
</feature>
<dbReference type="Proteomes" id="UP000324222">
    <property type="component" value="Unassembled WGS sequence"/>
</dbReference>
<dbReference type="AlphaFoldDB" id="A0A5B7EML2"/>
<reference evidence="2 3" key="1">
    <citation type="submission" date="2019-05" db="EMBL/GenBank/DDBJ databases">
        <title>Another draft genome of Portunus trituberculatus and its Hox gene families provides insights of decapod evolution.</title>
        <authorList>
            <person name="Jeong J.-H."/>
            <person name="Song I."/>
            <person name="Kim S."/>
            <person name="Choi T."/>
            <person name="Kim D."/>
            <person name="Ryu S."/>
            <person name="Kim W."/>
        </authorList>
    </citation>
    <scope>NUCLEOTIDE SEQUENCE [LARGE SCALE GENOMIC DNA]</scope>
    <source>
        <tissue evidence="2">Muscle</tissue>
    </source>
</reference>